<gene>
    <name evidence="2" type="ORF">GCM10007053_18700</name>
</gene>
<dbReference type="EMBL" id="BMYM01000002">
    <property type="protein sequence ID" value="GHD33786.1"/>
    <property type="molecule type" value="Genomic_DNA"/>
</dbReference>
<dbReference type="InterPro" id="IPR005302">
    <property type="entry name" value="MoCF_Sase_C"/>
</dbReference>
<dbReference type="GO" id="GO:0003824">
    <property type="term" value="F:catalytic activity"/>
    <property type="evidence" value="ECO:0007669"/>
    <property type="project" value="InterPro"/>
</dbReference>
<keyword evidence="3" id="KW-1185">Reference proteome</keyword>
<dbReference type="SUPFAM" id="SSF50800">
    <property type="entry name" value="PK beta-barrel domain-like"/>
    <property type="match status" value="1"/>
</dbReference>
<dbReference type="PANTHER" id="PTHR36930:SF1">
    <property type="entry name" value="MOSC DOMAIN-CONTAINING PROTEIN"/>
    <property type="match status" value="1"/>
</dbReference>
<sequence length="175" mass="19122">MTTKRPNPLDRFAKDLPTGKLEWIGLRSRRRAPMTEVQRVLAIADRGLQGDHRTEKTPGSGRQVTLISREFIQQTQHFLGESDIHPGRLRRNLVISGINLHALRHQRFSIGEALFEAGALCHPCSRMEAELGKGGVAAMLGHGGLCCKIIIGGEIAIGDAVRVEAAPITDDLFTG</sequence>
<dbReference type="RefSeq" id="WP_189477539.1">
    <property type="nucleotide sequence ID" value="NZ_BMYM01000002.1"/>
</dbReference>
<evidence type="ECO:0000313" key="2">
    <source>
        <dbReference type="EMBL" id="GHD33786.1"/>
    </source>
</evidence>
<reference evidence="2" key="2">
    <citation type="submission" date="2020-09" db="EMBL/GenBank/DDBJ databases">
        <authorList>
            <person name="Sun Q."/>
            <person name="Kim S."/>
        </authorList>
    </citation>
    <scope>NUCLEOTIDE SEQUENCE</scope>
    <source>
        <strain evidence="2">KCTC 23430</strain>
    </source>
</reference>
<dbReference type="InterPro" id="IPR011037">
    <property type="entry name" value="Pyrv_Knase-like_insert_dom_sf"/>
</dbReference>
<dbReference type="Pfam" id="PF03473">
    <property type="entry name" value="MOSC"/>
    <property type="match status" value="1"/>
</dbReference>
<dbReference type="PANTHER" id="PTHR36930">
    <property type="entry name" value="METAL-SULFUR CLUSTER BIOSYNTHESIS PROTEINS YUAD-RELATED"/>
    <property type="match status" value="1"/>
</dbReference>
<accession>A0A918XIH9</accession>
<proteinExistence type="predicted"/>
<dbReference type="GO" id="GO:0030170">
    <property type="term" value="F:pyridoxal phosphate binding"/>
    <property type="evidence" value="ECO:0007669"/>
    <property type="project" value="InterPro"/>
</dbReference>
<dbReference type="Gene3D" id="2.40.33.20">
    <property type="entry name" value="PK beta-barrel domain-like"/>
    <property type="match status" value="1"/>
</dbReference>
<protein>
    <submittedName>
        <fullName evidence="2">Molybdenum cofactor sulfurase</fullName>
    </submittedName>
</protein>
<dbReference type="Proteomes" id="UP000644693">
    <property type="component" value="Unassembled WGS sequence"/>
</dbReference>
<name>A0A918XIH9_9GAMM</name>
<evidence type="ECO:0000313" key="3">
    <source>
        <dbReference type="Proteomes" id="UP000644693"/>
    </source>
</evidence>
<feature type="domain" description="MOSC" evidence="1">
    <location>
        <begin position="35"/>
        <end position="164"/>
    </location>
</feature>
<dbReference type="AlphaFoldDB" id="A0A918XIH9"/>
<dbReference type="InterPro" id="IPR052716">
    <property type="entry name" value="MOSC_domain"/>
</dbReference>
<evidence type="ECO:0000259" key="1">
    <source>
        <dbReference type="PROSITE" id="PS51340"/>
    </source>
</evidence>
<dbReference type="GO" id="GO:0030151">
    <property type="term" value="F:molybdenum ion binding"/>
    <property type="evidence" value="ECO:0007669"/>
    <property type="project" value="InterPro"/>
</dbReference>
<dbReference type="PROSITE" id="PS51340">
    <property type="entry name" value="MOSC"/>
    <property type="match status" value="1"/>
</dbReference>
<organism evidence="2 3">
    <name type="scientific">Parahalioglobus pacificus</name>
    <dbReference type="NCBI Taxonomy" id="930806"/>
    <lineage>
        <taxon>Bacteria</taxon>
        <taxon>Pseudomonadati</taxon>
        <taxon>Pseudomonadota</taxon>
        <taxon>Gammaproteobacteria</taxon>
        <taxon>Cellvibrionales</taxon>
        <taxon>Halieaceae</taxon>
        <taxon>Parahalioglobus</taxon>
    </lineage>
</organism>
<reference evidence="2" key="1">
    <citation type="journal article" date="2014" name="Int. J. Syst. Evol. Microbiol.">
        <title>Complete genome sequence of Corynebacterium casei LMG S-19264T (=DSM 44701T), isolated from a smear-ripened cheese.</title>
        <authorList>
            <consortium name="US DOE Joint Genome Institute (JGI-PGF)"/>
            <person name="Walter F."/>
            <person name="Albersmeier A."/>
            <person name="Kalinowski J."/>
            <person name="Ruckert C."/>
        </authorList>
    </citation>
    <scope>NUCLEOTIDE SEQUENCE</scope>
    <source>
        <strain evidence="2">KCTC 23430</strain>
    </source>
</reference>
<comment type="caution">
    <text evidence="2">The sequence shown here is derived from an EMBL/GenBank/DDBJ whole genome shotgun (WGS) entry which is preliminary data.</text>
</comment>